<evidence type="ECO:0000313" key="1">
    <source>
        <dbReference type="EMBL" id="MFB9469262.1"/>
    </source>
</evidence>
<accession>A0ABV5NGC9</accession>
<proteinExistence type="predicted"/>
<reference evidence="1 2" key="1">
    <citation type="submission" date="2024-09" db="EMBL/GenBank/DDBJ databases">
        <authorList>
            <person name="Sun Q."/>
            <person name="Mori K."/>
        </authorList>
    </citation>
    <scope>NUCLEOTIDE SEQUENCE [LARGE SCALE GENOMIC DNA]</scope>
    <source>
        <strain evidence="1 2">JCM 3324</strain>
    </source>
</reference>
<keyword evidence="2" id="KW-1185">Reference proteome</keyword>
<dbReference type="Proteomes" id="UP001589568">
    <property type="component" value="Unassembled WGS sequence"/>
</dbReference>
<sequence length="254" mass="28306">MTTPPTSDEDAEDLQAVHDLLGAQDAGKDARTLLGEQYAAIKHKDPDPHLDIDYVLISMALQWGAEAAIAGVMGNAIYDGAKSAVRAFVRRRRGDRDTGLDADEARAFALYVLAYLVVSKKADSSMWRDSPPQPISIERENGHWICRFEKQSLTRHREKKRLARDRMHEAMWIEAIELRVAAAHPSIPDSHYRRSTELRLATSAEARLAKERLLASTFSTRIDEHGLGRRQETEWKQVGAPMPPLADQGGGCGI</sequence>
<dbReference type="RefSeq" id="WP_345405395.1">
    <property type="nucleotide sequence ID" value="NZ_BAAAXS010000001.1"/>
</dbReference>
<organism evidence="1 2">
    <name type="scientific">Nonomuraea salmonea</name>
    <dbReference type="NCBI Taxonomy" id="46181"/>
    <lineage>
        <taxon>Bacteria</taxon>
        <taxon>Bacillati</taxon>
        <taxon>Actinomycetota</taxon>
        <taxon>Actinomycetes</taxon>
        <taxon>Streptosporangiales</taxon>
        <taxon>Streptosporangiaceae</taxon>
        <taxon>Nonomuraea</taxon>
    </lineage>
</organism>
<name>A0ABV5NGC9_9ACTN</name>
<comment type="caution">
    <text evidence="1">The sequence shown here is derived from an EMBL/GenBank/DDBJ whole genome shotgun (WGS) entry which is preliminary data.</text>
</comment>
<protein>
    <submittedName>
        <fullName evidence="1">Uncharacterized protein</fullName>
    </submittedName>
</protein>
<dbReference type="EMBL" id="JBHMCF010000007">
    <property type="protein sequence ID" value="MFB9469262.1"/>
    <property type="molecule type" value="Genomic_DNA"/>
</dbReference>
<evidence type="ECO:0000313" key="2">
    <source>
        <dbReference type="Proteomes" id="UP001589568"/>
    </source>
</evidence>
<gene>
    <name evidence="1" type="ORF">ACFFR3_07075</name>
</gene>